<dbReference type="PROSITE" id="PS00028">
    <property type="entry name" value="ZINC_FINGER_C2H2_1"/>
    <property type="match status" value="2"/>
</dbReference>
<keyword evidence="2" id="KW-0677">Repeat</keyword>
<protein>
    <submittedName>
        <fullName evidence="8">Putative zinc finger protein</fullName>
    </submittedName>
</protein>
<evidence type="ECO:0000256" key="6">
    <source>
        <dbReference type="SAM" id="MobiDB-lite"/>
    </source>
</evidence>
<dbReference type="AlphaFoldDB" id="A0A1D2NGW3"/>
<keyword evidence="9" id="KW-1185">Reference proteome</keyword>
<name>A0A1D2NGW3_ORCCI</name>
<dbReference type="SMART" id="SM00355">
    <property type="entry name" value="ZnF_C2H2"/>
    <property type="match status" value="4"/>
</dbReference>
<evidence type="ECO:0000313" key="8">
    <source>
        <dbReference type="EMBL" id="ODN04508.1"/>
    </source>
</evidence>
<sequence length="507" mass="57196">MGKQTYEINTKGLCLFCFKDCLNEGIKDPPSPLSFKMLLRYLKINILNLCNFPSSFLQSMSSQEVDIDAVITTCAECLEEQKKFCRLFQQFEQIQLQLDKCVQTLYERMTDGSRNSDQVREYQTRMRTSDPTKLFEAYVAESLRKQVLQNCSLKIDSSNVQMGQPSNKDDSGNFGNICPHSNPSELQPRIHRIQYSEAPVSTSSRLEIVSTNTVAQRESRFPSISEQNGNDNTQEMQNDERVYVKVEAPTFPDREDPLSSETEPTPILPGLSSLSSPTSQFLPNFEQGRNESISINISKSSTANYTCAECGKSFSSSNGLRGHRAVHTRNKVLFGKRTGIANRRLKKCDVCGKTSIDLQRHMKTHLQPKSVLCSYCDKRLMSQHNYRLHFVAVHTMEAFSEHLPPGTTSTELENVIKAVYNSAKPVLSPDGKLGPNVECPYCSRTSDKNSALRTHLLFSHFDKVLMYFQNFPNQMNISAQEYGVVEGGEATIDSQMISHDFETDPLG</sequence>
<evidence type="ECO:0000256" key="5">
    <source>
        <dbReference type="PROSITE-ProRule" id="PRU00042"/>
    </source>
</evidence>
<evidence type="ECO:0000256" key="4">
    <source>
        <dbReference type="ARBA" id="ARBA00022833"/>
    </source>
</evidence>
<feature type="compositionally biased region" description="Low complexity" evidence="6">
    <location>
        <begin position="264"/>
        <end position="283"/>
    </location>
</feature>
<keyword evidence="3 5" id="KW-0863">Zinc-finger</keyword>
<dbReference type="OrthoDB" id="6359871at2759"/>
<dbReference type="InterPro" id="IPR013087">
    <property type="entry name" value="Znf_C2H2_type"/>
</dbReference>
<feature type="domain" description="C2H2-type" evidence="7">
    <location>
        <begin position="305"/>
        <end position="332"/>
    </location>
</feature>
<dbReference type="SUPFAM" id="SSF57667">
    <property type="entry name" value="beta-beta-alpha zinc fingers"/>
    <property type="match status" value="2"/>
</dbReference>
<gene>
    <name evidence="8" type="ORF">Ocin01_02211</name>
</gene>
<proteinExistence type="predicted"/>
<dbReference type="Gene3D" id="3.30.160.60">
    <property type="entry name" value="Classic Zinc Finger"/>
    <property type="match status" value="2"/>
</dbReference>
<dbReference type="InterPro" id="IPR036236">
    <property type="entry name" value="Znf_C2H2_sf"/>
</dbReference>
<evidence type="ECO:0000256" key="3">
    <source>
        <dbReference type="ARBA" id="ARBA00022771"/>
    </source>
</evidence>
<dbReference type="Pfam" id="PF00096">
    <property type="entry name" value="zf-C2H2"/>
    <property type="match status" value="1"/>
</dbReference>
<evidence type="ECO:0000256" key="2">
    <source>
        <dbReference type="ARBA" id="ARBA00022737"/>
    </source>
</evidence>
<accession>A0A1D2NGW3</accession>
<dbReference type="EMBL" id="LJIJ01000042">
    <property type="protein sequence ID" value="ODN04508.1"/>
    <property type="molecule type" value="Genomic_DNA"/>
</dbReference>
<dbReference type="PANTHER" id="PTHR24379:SF121">
    <property type="entry name" value="C2H2-TYPE DOMAIN-CONTAINING PROTEIN"/>
    <property type="match status" value="1"/>
</dbReference>
<feature type="region of interest" description="Disordered" evidence="6">
    <location>
        <begin position="249"/>
        <end position="283"/>
    </location>
</feature>
<dbReference type="PANTHER" id="PTHR24379">
    <property type="entry name" value="KRAB AND ZINC FINGER DOMAIN-CONTAINING"/>
    <property type="match status" value="1"/>
</dbReference>
<organism evidence="8 9">
    <name type="scientific">Orchesella cincta</name>
    <name type="common">Springtail</name>
    <name type="synonym">Podura cincta</name>
    <dbReference type="NCBI Taxonomy" id="48709"/>
    <lineage>
        <taxon>Eukaryota</taxon>
        <taxon>Metazoa</taxon>
        <taxon>Ecdysozoa</taxon>
        <taxon>Arthropoda</taxon>
        <taxon>Hexapoda</taxon>
        <taxon>Collembola</taxon>
        <taxon>Entomobryomorpha</taxon>
        <taxon>Entomobryoidea</taxon>
        <taxon>Orchesellidae</taxon>
        <taxon>Orchesellinae</taxon>
        <taxon>Orchesella</taxon>
    </lineage>
</organism>
<dbReference type="STRING" id="48709.A0A1D2NGW3"/>
<dbReference type="FunFam" id="3.30.160.60:FF:000706">
    <property type="entry name" value="Zinc finger protein"/>
    <property type="match status" value="1"/>
</dbReference>
<reference evidence="8 9" key="1">
    <citation type="journal article" date="2016" name="Genome Biol. Evol.">
        <title>Gene Family Evolution Reflects Adaptation to Soil Environmental Stressors in the Genome of the Collembolan Orchesella cincta.</title>
        <authorList>
            <person name="Faddeeva-Vakhrusheva A."/>
            <person name="Derks M.F."/>
            <person name="Anvar S.Y."/>
            <person name="Agamennone V."/>
            <person name="Suring W."/>
            <person name="Smit S."/>
            <person name="van Straalen N.M."/>
            <person name="Roelofs D."/>
        </authorList>
    </citation>
    <scope>NUCLEOTIDE SEQUENCE [LARGE SCALE GENOMIC DNA]</scope>
    <source>
        <tissue evidence="8">Mixed pool</tissue>
    </source>
</reference>
<keyword evidence="4" id="KW-0862">Zinc</keyword>
<feature type="region of interest" description="Disordered" evidence="6">
    <location>
        <begin position="159"/>
        <end position="185"/>
    </location>
</feature>
<evidence type="ECO:0000313" key="9">
    <source>
        <dbReference type="Proteomes" id="UP000094527"/>
    </source>
</evidence>
<dbReference type="GO" id="GO:0008270">
    <property type="term" value="F:zinc ion binding"/>
    <property type="evidence" value="ECO:0007669"/>
    <property type="project" value="UniProtKB-KW"/>
</dbReference>
<dbReference type="PROSITE" id="PS50157">
    <property type="entry name" value="ZINC_FINGER_C2H2_2"/>
    <property type="match status" value="1"/>
</dbReference>
<evidence type="ECO:0000259" key="7">
    <source>
        <dbReference type="PROSITE" id="PS50157"/>
    </source>
</evidence>
<keyword evidence="1" id="KW-0479">Metal-binding</keyword>
<dbReference type="Proteomes" id="UP000094527">
    <property type="component" value="Unassembled WGS sequence"/>
</dbReference>
<evidence type="ECO:0000256" key="1">
    <source>
        <dbReference type="ARBA" id="ARBA00022723"/>
    </source>
</evidence>
<comment type="caution">
    <text evidence="8">The sequence shown here is derived from an EMBL/GenBank/DDBJ whole genome shotgun (WGS) entry which is preliminary data.</text>
</comment>